<dbReference type="AlphaFoldDB" id="A0AAD5XUH6"/>
<proteinExistence type="predicted"/>
<comment type="caution">
    <text evidence="1">The sequence shown here is derived from an EMBL/GenBank/DDBJ whole genome shotgun (WGS) entry which is preliminary data.</text>
</comment>
<dbReference type="EMBL" id="JADGJW010000516">
    <property type="protein sequence ID" value="KAJ3215857.1"/>
    <property type="molecule type" value="Genomic_DNA"/>
</dbReference>
<evidence type="ECO:0000313" key="2">
    <source>
        <dbReference type="Proteomes" id="UP001211065"/>
    </source>
</evidence>
<sequence>MNSIPTEVAILIADKLTLKQKLPLALGQSFTGHPTVESITTCTSSIMGGLKNTPNLKQLILNEDMVMPIPHILLGSSQNPIFEMFKVKSLVELQLNCPLLFSINSFQRWSSIDMSNDEEDELQIEDFRYEILPNLKTLTLQKLNEEKLDDFFYGLIFRLKNLKLNFLSLNCIGLVKFRSRFFKNLTANAKLLTKLELKNFKLDLNTIQEIFNFGSKLISISFFECEFDFFGHKFLYFDEKQECIENDMSVPKVELGELILNNFCRYLNLKAIKFVNCKYWNVEGYSETYTQEVFNHTVNVERRLCVESLPQFHSSNLVCLNLKGFGILSTSVNFLKKGLYENLRTLKVDDIDSLNLNSLKLRNLKELDVKFTKYNKYILDSFVMDADTSCLPKLKKLSIYAPICVLNFLNFLSSQDELQELQVSYLPDFKSSELYQKNLSITQKHLKIFKFHIHTDGRSDALSFVKKIIFDGKSSNLKVLDIKKTMVSSAKKGGQNKTNFEENLVCGIEFMSNLRTNCKYLSSFKLVGIKFSKFGFNVGSEQNMVYWKSSLKSMEVTIDGGFRESENEVKQFLMNHGMLEKFVLGVEEFRSKNKEELQKLHEYLKKHYIAYTKELQREFWWVEQLEIRFITRKRNNINGELRRSNRMNEVEVDFFPTVNGSLGGLDSRLNGGNEDNFGVMGVGSTFINERVGSTLIRRMDNAMNISLNNNMIRRMDNDMNNTMNSRVDGAADA</sequence>
<dbReference type="Proteomes" id="UP001211065">
    <property type="component" value="Unassembled WGS sequence"/>
</dbReference>
<keyword evidence="2" id="KW-1185">Reference proteome</keyword>
<accession>A0AAD5XUH6</accession>
<protein>
    <submittedName>
        <fullName evidence="1">Uncharacterized protein</fullName>
    </submittedName>
</protein>
<reference evidence="1" key="1">
    <citation type="submission" date="2020-05" db="EMBL/GenBank/DDBJ databases">
        <title>Phylogenomic resolution of chytrid fungi.</title>
        <authorList>
            <person name="Stajich J.E."/>
            <person name="Amses K."/>
            <person name="Simmons R."/>
            <person name="Seto K."/>
            <person name="Myers J."/>
            <person name="Bonds A."/>
            <person name="Quandt C.A."/>
            <person name="Barry K."/>
            <person name="Liu P."/>
            <person name="Grigoriev I."/>
            <person name="Longcore J.E."/>
            <person name="James T.Y."/>
        </authorList>
    </citation>
    <scope>NUCLEOTIDE SEQUENCE</scope>
    <source>
        <strain evidence="1">JEL0476</strain>
    </source>
</reference>
<organism evidence="1 2">
    <name type="scientific">Clydaea vesicula</name>
    <dbReference type="NCBI Taxonomy" id="447962"/>
    <lineage>
        <taxon>Eukaryota</taxon>
        <taxon>Fungi</taxon>
        <taxon>Fungi incertae sedis</taxon>
        <taxon>Chytridiomycota</taxon>
        <taxon>Chytridiomycota incertae sedis</taxon>
        <taxon>Chytridiomycetes</taxon>
        <taxon>Lobulomycetales</taxon>
        <taxon>Lobulomycetaceae</taxon>
        <taxon>Clydaea</taxon>
    </lineage>
</organism>
<gene>
    <name evidence="1" type="ORF">HK099_006169</name>
</gene>
<evidence type="ECO:0000313" key="1">
    <source>
        <dbReference type="EMBL" id="KAJ3215857.1"/>
    </source>
</evidence>
<name>A0AAD5XUH6_9FUNG</name>